<sequence length="60" mass="7158">MFMHVESPNGDYKWLLNTDNIVFIDIHNKEIALVNGRCLEIRSIDFCKIMKLLTRRRKHA</sequence>
<evidence type="ECO:0000313" key="1">
    <source>
        <dbReference type="EMBL" id="RGD72931.1"/>
    </source>
</evidence>
<name>A0A3E3DUM5_9FIRM</name>
<protein>
    <submittedName>
        <fullName evidence="1">Uncharacterized protein</fullName>
    </submittedName>
</protein>
<reference evidence="1 2" key="1">
    <citation type="submission" date="2018-08" db="EMBL/GenBank/DDBJ databases">
        <title>A genome reference for cultivated species of the human gut microbiota.</title>
        <authorList>
            <person name="Zou Y."/>
            <person name="Xue W."/>
            <person name="Luo G."/>
        </authorList>
    </citation>
    <scope>NUCLEOTIDE SEQUENCE [LARGE SCALE GENOMIC DNA]</scope>
    <source>
        <strain evidence="1 2">AM25-6</strain>
    </source>
</reference>
<dbReference type="AlphaFoldDB" id="A0A3E3DUM5"/>
<dbReference type="EMBL" id="QUSM01000009">
    <property type="protein sequence ID" value="RGD72931.1"/>
    <property type="molecule type" value="Genomic_DNA"/>
</dbReference>
<comment type="caution">
    <text evidence="1">The sequence shown here is derived from an EMBL/GenBank/DDBJ whole genome shotgun (WGS) entry which is preliminary data.</text>
</comment>
<evidence type="ECO:0000313" key="2">
    <source>
        <dbReference type="Proteomes" id="UP000261212"/>
    </source>
</evidence>
<accession>A0A3E3DUM5</accession>
<dbReference type="RefSeq" id="WP_117532867.1">
    <property type="nucleotide sequence ID" value="NZ_QUSM01000009.1"/>
</dbReference>
<gene>
    <name evidence="1" type="ORF">DW687_11870</name>
</gene>
<organism evidence="1 2">
    <name type="scientific">Anaerofustis stercorihominis</name>
    <dbReference type="NCBI Taxonomy" id="214853"/>
    <lineage>
        <taxon>Bacteria</taxon>
        <taxon>Bacillati</taxon>
        <taxon>Bacillota</taxon>
        <taxon>Clostridia</taxon>
        <taxon>Eubacteriales</taxon>
        <taxon>Eubacteriaceae</taxon>
        <taxon>Anaerofustis</taxon>
    </lineage>
</organism>
<dbReference type="Proteomes" id="UP000261212">
    <property type="component" value="Unassembled WGS sequence"/>
</dbReference>
<proteinExistence type="predicted"/>